<gene>
    <name evidence="6" type="ORF">CYME_CMH162C</name>
</gene>
<dbReference type="PANTHER" id="PTHR12446">
    <property type="entry name" value="TESMIN/TSO1-RELATED"/>
    <property type="match status" value="1"/>
</dbReference>
<dbReference type="AlphaFoldDB" id="M1V7K0"/>
<evidence type="ECO:0000256" key="1">
    <source>
        <dbReference type="ARBA" id="ARBA00004123"/>
    </source>
</evidence>
<feature type="region of interest" description="Disordered" evidence="4">
    <location>
        <begin position="852"/>
        <end position="882"/>
    </location>
</feature>
<dbReference type="InterPro" id="IPR033467">
    <property type="entry name" value="Tesmin/TSO1-like_CXC"/>
</dbReference>
<dbReference type="PROSITE" id="PS51634">
    <property type="entry name" value="CRC"/>
    <property type="match status" value="1"/>
</dbReference>
<dbReference type="Pfam" id="PF03638">
    <property type="entry name" value="TCR"/>
    <property type="match status" value="2"/>
</dbReference>
<evidence type="ECO:0000313" key="7">
    <source>
        <dbReference type="Proteomes" id="UP000007014"/>
    </source>
</evidence>
<evidence type="ECO:0000259" key="5">
    <source>
        <dbReference type="PROSITE" id="PS51634"/>
    </source>
</evidence>
<dbReference type="GO" id="GO:0005634">
    <property type="term" value="C:nucleus"/>
    <property type="evidence" value="ECO:0007669"/>
    <property type="project" value="UniProtKB-SubCell"/>
</dbReference>
<comment type="similarity">
    <text evidence="2">Belongs to the lin-54 family.</text>
</comment>
<dbReference type="GeneID" id="16993489"/>
<dbReference type="eggNOG" id="KOG1171">
    <property type="taxonomic scope" value="Eukaryota"/>
</dbReference>
<reference evidence="6 7" key="1">
    <citation type="journal article" date="2004" name="Nature">
        <title>Genome sequence of the ultrasmall unicellular red alga Cyanidioschyzon merolae 10D.</title>
        <authorList>
            <person name="Matsuzaki M."/>
            <person name="Misumi O."/>
            <person name="Shin-i T."/>
            <person name="Maruyama S."/>
            <person name="Takahara M."/>
            <person name="Miyagishima S."/>
            <person name="Mori T."/>
            <person name="Nishida K."/>
            <person name="Yagisawa F."/>
            <person name="Nishida K."/>
            <person name="Yoshida Y."/>
            <person name="Nishimura Y."/>
            <person name="Nakao S."/>
            <person name="Kobayashi T."/>
            <person name="Momoyama Y."/>
            <person name="Higashiyama T."/>
            <person name="Minoda A."/>
            <person name="Sano M."/>
            <person name="Nomoto H."/>
            <person name="Oishi K."/>
            <person name="Hayashi H."/>
            <person name="Ohta F."/>
            <person name="Nishizaka S."/>
            <person name="Haga S."/>
            <person name="Miura S."/>
            <person name="Morishita T."/>
            <person name="Kabeya Y."/>
            <person name="Terasawa K."/>
            <person name="Suzuki Y."/>
            <person name="Ishii Y."/>
            <person name="Asakawa S."/>
            <person name="Takano H."/>
            <person name="Ohta N."/>
            <person name="Kuroiwa H."/>
            <person name="Tanaka K."/>
            <person name="Shimizu N."/>
            <person name="Sugano S."/>
            <person name="Sato N."/>
            <person name="Nozaki H."/>
            <person name="Ogasawara N."/>
            <person name="Kohara Y."/>
            <person name="Kuroiwa T."/>
        </authorList>
    </citation>
    <scope>NUCLEOTIDE SEQUENCE [LARGE SCALE GENOMIC DNA]</scope>
    <source>
        <strain evidence="6 7">10D</strain>
    </source>
</reference>
<dbReference type="InterPro" id="IPR028307">
    <property type="entry name" value="Lin-54_fam"/>
</dbReference>
<feature type="domain" description="CRC" evidence="5">
    <location>
        <begin position="807"/>
        <end position="918"/>
    </location>
</feature>
<dbReference type="GO" id="GO:0006355">
    <property type="term" value="P:regulation of DNA-templated transcription"/>
    <property type="evidence" value="ECO:0007669"/>
    <property type="project" value="TreeGrafter"/>
</dbReference>
<dbReference type="HOGENOM" id="CLU_314078_0_0_1"/>
<comment type="subcellular location">
    <subcellularLocation>
        <location evidence="1">Nucleus</location>
    </subcellularLocation>
</comment>
<evidence type="ECO:0000256" key="2">
    <source>
        <dbReference type="ARBA" id="ARBA00007267"/>
    </source>
</evidence>
<dbReference type="Proteomes" id="UP000007014">
    <property type="component" value="Chromosome 8"/>
</dbReference>
<protein>
    <recommendedName>
        <fullName evidence="5">CRC domain-containing protein</fullName>
    </recommendedName>
</protein>
<sequence length="932" mass="100292">MSACLSRADPPKTDEKPAQTPPRLLAVQAVLDSRSCFSETASARVHLELQPCALAPSESVACLPSLFPCTMDQSEEAPLPGRRFILQGDWALSPITPAVRQPPMERRAPGTMLPEGFSEAATSTHGMSMGTYYSMRLGSPVPRGGRMRTTRPWPGMALSPAHGYALQTLAPSSALLDEYRRQALGLNTEPHSEQDVIDTDPFSPSDADLAMEAGVSVTPMRPGASSPPMSSPVYAGVGLAFAVDGGSPALGPGSCVGAFGAGVMTGCSLMQPAAWSNSAAALTPLTARLREQSRVAADLDPDFAQVALATNDQRLRIKRYRQIYGGIQSPTTSAAGVSQPDPRVSLNVPLESSQVVSKATHAQRIATGISVPSATSGCWDPDFAAKKQQADPYVRPLSCESARPPRECSQATTSTSIANAYCRFEHPVYLDATDLNDEDATHSEAFNESNENIRLEASFSSETPAGALQTSSTRDEMHSRAHLSAHAAGDMGPPYGIPVLQVLQERQLPNYIETAHGNESMHSRDPSLHQQPKGSSNRKRSRHETDPMAYQAGTRHPDGGYCPSRPYCSMQKTESAHTSASSSSDDLVMSQNTSKTLSQDRSCVRCFESGLERKRVLFAVHPTGVDERSLPSTSIATDTVRENRQSLFPSPHEVQDGHFAPTEDNGMRPLPFAASGSERSALAPPPVSVPDARVICPAYESVSAAQSLASADQHCLDHHRDTFSINQTINCWSSGRTRYAPEPQTHAMVSLDGTQAEHTVDPYLPSEVHPGATASAAALVLDPAAAAELQRASRRLQTPRTNTLRIASKRCRCRRSRCLKKYCDCFAAGSFCGPECECEGCGNHQDNQEQVERARQSASQRSSTSGEALNGEPSASERSSRGCRCKRTGCLKRYCECFQAGRECTAQCACEGCLNCRGLSEHLLVEIRRRLA</sequence>
<feature type="compositionally biased region" description="Polar residues" evidence="4">
    <location>
        <begin position="457"/>
        <end position="472"/>
    </location>
</feature>
<dbReference type="EMBL" id="AP006490">
    <property type="protein sequence ID" value="BAM79829.1"/>
    <property type="molecule type" value="Genomic_DNA"/>
</dbReference>
<dbReference type="OrthoDB" id="4203at2759"/>
<dbReference type="STRING" id="280699.M1V7K0"/>
<dbReference type="InterPro" id="IPR005172">
    <property type="entry name" value="CRC"/>
</dbReference>
<name>M1V7K0_CYAM1</name>
<dbReference type="OMA" id="MAVESWL"/>
<feature type="region of interest" description="Disordered" evidence="4">
    <location>
        <begin position="649"/>
        <end position="686"/>
    </location>
</feature>
<keyword evidence="3" id="KW-0539">Nucleus</keyword>
<dbReference type="PANTHER" id="PTHR12446:SF34">
    <property type="entry name" value="PROTEIN LIN-54 HOMOLOG"/>
    <property type="match status" value="1"/>
</dbReference>
<organism evidence="6 7">
    <name type="scientific">Cyanidioschyzon merolae (strain NIES-3377 / 10D)</name>
    <name type="common">Unicellular red alga</name>
    <dbReference type="NCBI Taxonomy" id="280699"/>
    <lineage>
        <taxon>Eukaryota</taxon>
        <taxon>Rhodophyta</taxon>
        <taxon>Bangiophyceae</taxon>
        <taxon>Cyanidiales</taxon>
        <taxon>Cyanidiaceae</taxon>
        <taxon>Cyanidioschyzon</taxon>
    </lineage>
</organism>
<proteinExistence type="inferred from homology"/>
<evidence type="ECO:0000256" key="4">
    <source>
        <dbReference type="SAM" id="MobiDB-lite"/>
    </source>
</evidence>
<feature type="region of interest" description="Disordered" evidence="4">
    <location>
        <begin position="1"/>
        <end position="21"/>
    </location>
</feature>
<evidence type="ECO:0000256" key="3">
    <source>
        <dbReference type="ARBA" id="ARBA00023242"/>
    </source>
</evidence>
<dbReference type="SMART" id="SM01114">
    <property type="entry name" value="CXC"/>
    <property type="match status" value="2"/>
</dbReference>
<dbReference type="Gramene" id="CMH162CT">
    <property type="protein sequence ID" value="CMH162CT"/>
    <property type="gene ID" value="CMH162C"/>
</dbReference>
<accession>M1V7K0</accession>
<feature type="region of interest" description="Disordered" evidence="4">
    <location>
        <begin position="517"/>
        <end position="595"/>
    </location>
</feature>
<keyword evidence="7" id="KW-1185">Reference proteome</keyword>
<dbReference type="KEGG" id="cme:CYME_CMH162C"/>
<evidence type="ECO:0000313" key="6">
    <source>
        <dbReference type="EMBL" id="BAM79829.1"/>
    </source>
</evidence>
<dbReference type="RefSeq" id="XP_005536115.1">
    <property type="nucleotide sequence ID" value="XM_005536058.1"/>
</dbReference>
<feature type="region of interest" description="Disordered" evidence="4">
    <location>
        <begin position="457"/>
        <end position="493"/>
    </location>
</feature>
<reference evidence="6 7" key="2">
    <citation type="journal article" date="2007" name="BMC Biol.">
        <title>A 100%-complete sequence reveals unusually simple genomic features in the hot-spring red alga Cyanidioschyzon merolae.</title>
        <authorList>
            <person name="Nozaki H."/>
            <person name="Takano H."/>
            <person name="Misumi O."/>
            <person name="Terasawa K."/>
            <person name="Matsuzaki M."/>
            <person name="Maruyama S."/>
            <person name="Nishida K."/>
            <person name="Yagisawa F."/>
            <person name="Yoshida Y."/>
            <person name="Fujiwara T."/>
            <person name="Takio S."/>
            <person name="Tamura K."/>
            <person name="Chung S.J."/>
            <person name="Nakamura S."/>
            <person name="Kuroiwa H."/>
            <person name="Tanaka K."/>
            <person name="Sato N."/>
            <person name="Kuroiwa T."/>
        </authorList>
    </citation>
    <scope>NUCLEOTIDE SEQUENCE [LARGE SCALE GENOMIC DNA]</scope>
    <source>
        <strain evidence="6 7">10D</strain>
    </source>
</reference>